<dbReference type="Gene3D" id="3.40.30.10">
    <property type="entry name" value="Glutaredoxin"/>
    <property type="match status" value="1"/>
</dbReference>
<keyword evidence="3" id="KW-0697">Rotamase</keyword>
<evidence type="ECO:0000259" key="7">
    <source>
        <dbReference type="PROSITE" id="PS50072"/>
    </source>
</evidence>
<evidence type="ECO:0000256" key="3">
    <source>
        <dbReference type="ARBA" id="ARBA00023110"/>
    </source>
</evidence>
<dbReference type="InterPro" id="IPR012336">
    <property type="entry name" value="Thioredoxin-like_fold"/>
</dbReference>
<dbReference type="Pfam" id="PF13462">
    <property type="entry name" value="Thioredoxin_4"/>
    <property type="match status" value="1"/>
</dbReference>
<proteinExistence type="predicted"/>
<comment type="function">
    <text evidence="1">PPIases accelerate the folding of proteins. It catalyzes the cis-trans isomerization of proline imidic peptide bonds in oligopeptides.</text>
</comment>
<dbReference type="SUPFAM" id="SSF52833">
    <property type="entry name" value="Thioredoxin-like"/>
    <property type="match status" value="1"/>
</dbReference>
<accession>A0A170PDJ0</accession>
<dbReference type="CDD" id="cd00317">
    <property type="entry name" value="cyclophilin"/>
    <property type="match status" value="1"/>
</dbReference>
<dbReference type="GO" id="GO:0006457">
    <property type="term" value="P:protein folding"/>
    <property type="evidence" value="ECO:0007669"/>
    <property type="project" value="InterPro"/>
</dbReference>
<feature type="compositionally biased region" description="Low complexity" evidence="5">
    <location>
        <begin position="54"/>
        <end position="64"/>
    </location>
</feature>
<feature type="chain" id="PRO_5008241746" description="peptidylprolyl isomerase" evidence="6">
    <location>
        <begin position="18"/>
        <end position="428"/>
    </location>
</feature>
<organism evidence="9 10">
    <name type="scientific">Candidatus Promineifilum breve</name>
    <dbReference type="NCBI Taxonomy" id="1806508"/>
    <lineage>
        <taxon>Bacteria</taxon>
        <taxon>Bacillati</taxon>
        <taxon>Chloroflexota</taxon>
        <taxon>Ardenticatenia</taxon>
        <taxon>Candidatus Promineifilales</taxon>
        <taxon>Candidatus Promineifilaceae</taxon>
        <taxon>Candidatus Promineifilum</taxon>
    </lineage>
</organism>
<keyword evidence="6" id="KW-0732">Signal</keyword>
<dbReference type="SUPFAM" id="SSF50891">
    <property type="entry name" value="Cyclophilin-like"/>
    <property type="match status" value="1"/>
</dbReference>
<dbReference type="Pfam" id="PF00160">
    <property type="entry name" value="Pro_isomerase"/>
    <property type="match status" value="1"/>
</dbReference>
<evidence type="ECO:0000256" key="2">
    <source>
        <dbReference type="ARBA" id="ARBA00013194"/>
    </source>
</evidence>
<dbReference type="PROSITE" id="PS51257">
    <property type="entry name" value="PROKAR_LIPOPROTEIN"/>
    <property type="match status" value="1"/>
</dbReference>
<dbReference type="Proteomes" id="UP000215027">
    <property type="component" value="Chromosome I"/>
</dbReference>
<dbReference type="InterPro" id="IPR029000">
    <property type="entry name" value="Cyclophilin-like_dom_sf"/>
</dbReference>
<dbReference type="EMBL" id="LN890655">
    <property type="protein sequence ID" value="CUS02043.2"/>
    <property type="molecule type" value="Genomic_DNA"/>
</dbReference>
<feature type="compositionally biased region" description="Low complexity" evidence="5">
    <location>
        <begin position="33"/>
        <end position="44"/>
    </location>
</feature>
<reference evidence="9" key="1">
    <citation type="submission" date="2016-01" db="EMBL/GenBank/DDBJ databases">
        <authorList>
            <person name="Mcilroy J.S."/>
            <person name="Karst M S."/>
            <person name="Albertsen M."/>
        </authorList>
    </citation>
    <scope>NUCLEOTIDE SEQUENCE</scope>
    <source>
        <strain evidence="9">Cfx-K</strain>
    </source>
</reference>
<gene>
    <name evidence="9" type="primary">ppiB</name>
    <name evidence="9" type="ORF">CFX0092_A0162</name>
</gene>
<dbReference type="PROSITE" id="PS00170">
    <property type="entry name" value="CSA_PPIASE_1"/>
    <property type="match status" value="1"/>
</dbReference>
<feature type="domain" description="Thioredoxin" evidence="8">
    <location>
        <begin position="50"/>
        <end position="200"/>
    </location>
</feature>
<dbReference type="PROSITE" id="PS50072">
    <property type="entry name" value="CSA_PPIASE_2"/>
    <property type="match status" value="1"/>
</dbReference>
<dbReference type="InterPro" id="IPR020892">
    <property type="entry name" value="Cyclophilin-type_PPIase_CS"/>
</dbReference>
<dbReference type="InterPro" id="IPR044666">
    <property type="entry name" value="Cyclophilin_A-like"/>
</dbReference>
<dbReference type="EC" id="5.2.1.8" evidence="2"/>
<dbReference type="GO" id="GO:0003755">
    <property type="term" value="F:peptidyl-prolyl cis-trans isomerase activity"/>
    <property type="evidence" value="ECO:0007669"/>
    <property type="project" value="UniProtKB-KW"/>
</dbReference>
<evidence type="ECO:0000259" key="8">
    <source>
        <dbReference type="PROSITE" id="PS51352"/>
    </source>
</evidence>
<dbReference type="KEGG" id="pbf:CFX0092_A0162"/>
<feature type="domain" description="PPIase cyclophilin-type" evidence="7">
    <location>
        <begin position="285"/>
        <end position="414"/>
    </location>
</feature>
<dbReference type="Gene3D" id="2.40.100.10">
    <property type="entry name" value="Cyclophilin-like"/>
    <property type="match status" value="1"/>
</dbReference>
<evidence type="ECO:0000256" key="6">
    <source>
        <dbReference type="SAM" id="SignalP"/>
    </source>
</evidence>
<dbReference type="PANTHER" id="PTHR45625">
    <property type="entry name" value="PEPTIDYL-PROLYL CIS-TRANS ISOMERASE-RELATED"/>
    <property type="match status" value="1"/>
</dbReference>
<dbReference type="InterPro" id="IPR002130">
    <property type="entry name" value="Cyclophilin-type_PPIase_dom"/>
</dbReference>
<feature type="signal peptide" evidence="6">
    <location>
        <begin position="1"/>
        <end position="17"/>
    </location>
</feature>
<evidence type="ECO:0000313" key="9">
    <source>
        <dbReference type="EMBL" id="CUS02043.2"/>
    </source>
</evidence>
<dbReference type="RefSeq" id="WP_095041703.1">
    <property type="nucleotide sequence ID" value="NZ_LN890655.1"/>
</dbReference>
<evidence type="ECO:0000256" key="5">
    <source>
        <dbReference type="SAM" id="MobiDB-lite"/>
    </source>
</evidence>
<dbReference type="PRINTS" id="PR00153">
    <property type="entry name" value="CSAPPISMRASE"/>
</dbReference>
<feature type="region of interest" description="Disordered" evidence="5">
    <location>
        <begin position="24"/>
        <end position="77"/>
    </location>
</feature>
<dbReference type="InterPro" id="IPR036249">
    <property type="entry name" value="Thioredoxin-like_sf"/>
</dbReference>
<sequence length="428" mass="45520">MKRFGLLLILIALLAVACAPGASETAVDQAESGETATETVPTEETTTETEATGEEAAATVEPAGGVDGDPTVVREDDWRKGNTVDPAVTIIEYADFQCPGCAGFAPLLEQLVTAHPDDVQIVYRHFPLTSIHANAQLSAEAAEAAGAQDTFWEYHALLFARQADWSSLDATAARQFFIDLAAELELDADQFATELDEGTHTARVSASEQEAMALGLPGTPSAIVNGQIVAGENLPRDIAAWEAFVGEEIKLKDLKSRQFSAAPEMTINQDARYLAHVAMASGETFTIELLPKSAPKTVNSFVFLARNGWFDNVTFHRVLPGFVAQTGDPSGTGRGGPGYMIPNEIDTSLSHNEAGVVAMANAGRDTNGSQWYITFGDVSQLDGGYTIFGRVIEGMAVVEAITPRDPSRNPSAPAGDAMTTITIEEILP</sequence>
<dbReference type="PROSITE" id="PS51352">
    <property type="entry name" value="THIOREDOXIN_2"/>
    <property type="match status" value="1"/>
</dbReference>
<protein>
    <recommendedName>
        <fullName evidence="2">peptidylprolyl isomerase</fullName>
        <ecNumber evidence="2">5.2.1.8</ecNumber>
    </recommendedName>
</protein>
<evidence type="ECO:0000313" key="10">
    <source>
        <dbReference type="Proteomes" id="UP000215027"/>
    </source>
</evidence>
<dbReference type="PANTHER" id="PTHR45625:SF4">
    <property type="entry name" value="PEPTIDYLPROLYL ISOMERASE DOMAIN AND WD REPEAT-CONTAINING PROTEIN 1"/>
    <property type="match status" value="1"/>
</dbReference>
<dbReference type="AlphaFoldDB" id="A0A170PDJ0"/>
<evidence type="ECO:0000256" key="4">
    <source>
        <dbReference type="ARBA" id="ARBA00023235"/>
    </source>
</evidence>
<keyword evidence="4 9" id="KW-0413">Isomerase</keyword>
<name>A0A170PDJ0_9CHLR</name>
<evidence type="ECO:0000256" key="1">
    <source>
        <dbReference type="ARBA" id="ARBA00002388"/>
    </source>
</evidence>
<keyword evidence="10" id="KW-1185">Reference proteome</keyword>
<dbReference type="InterPro" id="IPR013766">
    <property type="entry name" value="Thioredoxin_domain"/>
</dbReference>
<dbReference type="OrthoDB" id="9807797at2"/>